<keyword evidence="2" id="KW-0812">Transmembrane</keyword>
<dbReference type="NCBIfam" id="NF008528">
    <property type="entry name" value="PRK11463.1-2"/>
    <property type="match status" value="1"/>
</dbReference>
<reference evidence="4" key="1">
    <citation type="journal article" date="2019" name="Int. J. Syst. Evol. Microbiol.">
        <title>The Global Catalogue of Microorganisms (GCM) 10K type strain sequencing project: providing services to taxonomists for standard genome sequencing and annotation.</title>
        <authorList>
            <consortium name="The Broad Institute Genomics Platform"/>
            <consortium name="The Broad Institute Genome Sequencing Center for Infectious Disease"/>
            <person name="Wu L."/>
            <person name="Ma J."/>
        </authorList>
    </citation>
    <scope>NUCLEOTIDE SEQUENCE [LARGE SCALE GENOMIC DNA]</scope>
    <source>
        <strain evidence="4">KCTC 52231</strain>
    </source>
</reference>
<comment type="caution">
    <text evidence="3">The sequence shown here is derived from an EMBL/GenBank/DDBJ whole genome shotgun (WGS) entry which is preliminary data.</text>
</comment>
<protein>
    <submittedName>
        <fullName evidence="3">FxsA family protein</fullName>
    </submittedName>
</protein>
<feature type="region of interest" description="Disordered" evidence="1">
    <location>
        <begin position="126"/>
        <end position="165"/>
    </location>
</feature>
<dbReference type="PANTHER" id="PTHR35335">
    <property type="entry name" value="UPF0716 PROTEIN FXSA"/>
    <property type="match status" value="1"/>
</dbReference>
<evidence type="ECO:0000313" key="3">
    <source>
        <dbReference type="EMBL" id="MFC3161698.1"/>
    </source>
</evidence>
<organism evidence="3 4">
    <name type="scientific">Ciceribacter thiooxidans</name>
    <dbReference type="NCBI Taxonomy" id="1969821"/>
    <lineage>
        <taxon>Bacteria</taxon>
        <taxon>Pseudomonadati</taxon>
        <taxon>Pseudomonadota</taxon>
        <taxon>Alphaproteobacteria</taxon>
        <taxon>Hyphomicrobiales</taxon>
        <taxon>Rhizobiaceae</taxon>
        <taxon>Ciceribacter</taxon>
    </lineage>
</organism>
<feature type="compositionally biased region" description="Basic and acidic residues" evidence="1">
    <location>
        <begin position="132"/>
        <end position="152"/>
    </location>
</feature>
<accession>A0ABV7HT94</accession>
<dbReference type="Pfam" id="PF04186">
    <property type="entry name" value="FxsA"/>
    <property type="match status" value="1"/>
</dbReference>
<proteinExistence type="predicted"/>
<dbReference type="EMBL" id="JBHRTG010000001">
    <property type="protein sequence ID" value="MFC3161698.1"/>
    <property type="molecule type" value="Genomic_DNA"/>
</dbReference>
<evidence type="ECO:0000256" key="2">
    <source>
        <dbReference type="SAM" id="Phobius"/>
    </source>
</evidence>
<gene>
    <name evidence="3" type="ORF">ACFOHV_00245</name>
</gene>
<dbReference type="InterPro" id="IPR007313">
    <property type="entry name" value="FxsA"/>
</dbReference>
<sequence>MRIPALLFIVLPLVEIAGFIVVGQAVGVVTTLGLIVLSTVTGLMLLRVHGFGMLRKLREEGQATTDAGKAFVDGAMIAAAAILLIIPGFVTDLLGLLLLLPFVRKVVWLRLGARTVFFSSRQQYYAGPRGSSQREDSRTIDLHEVDFHREPDNSSPWHIKKEGDR</sequence>
<evidence type="ECO:0000256" key="1">
    <source>
        <dbReference type="SAM" id="MobiDB-lite"/>
    </source>
</evidence>
<keyword evidence="4" id="KW-1185">Reference proteome</keyword>
<feature type="transmembrane region" description="Helical" evidence="2">
    <location>
        <begin position="26"/>
        <end position="46"/>
    </location>
</feature>
<dbReference type="Proteomes" id="UP001595647">
    <property type="component" value="Unassembled WGS sequence"/>
</dbReference>
<feature type="transmembrane region" description="Helical" evidence="2">
    <location>
        <begin position="67"/>
        <end position="87"/>
    </location>
</feature>
<dbReference type="PANTHER" id="PTHR35335:SF1">
    <property type="entry name" value="UPF0716 PROTEIN FXSA"/>
    <property type="match status" value="1"/>
</dbReference>
<dbReference type="RefSeq" id="WP_182305839.1">
    <property type="nucleotide sequence ID" value="NZ_CP059896.1"/>
</dbReference>
<name>A0ABV7HT94_9HYPH</name>
<keyword evidence="2" id="KW-0472">Membrane</keyword>
<evidence type="ECO:0000313" key="4">
    <source>
        <dbReference type="Proteomes" id="UP001595647"/>
    </source>
</evidence>
<keyword evidence="2" id="KW-1133">Transmembrane helix</keyword>